<evidence type="ECO:0000313" key="4">
    <source>
        <dbReference type="Proteomes" id="UP000064183"/>
    </source>
</evidence>
<feature type="signal peptide" evidence="2">
    <location>
        <begin position="1"/>
        <end position="29"/>
    </location>
</feature>
<sequence>MPERATRPRMRTAAAALTALSLVGVAALAGCSGGGSEGGVSQNAPAASRSASPSPSPTPDWNPRPGSIAAVGDSITRGFDACSVLADCPDVSWATGTDDTVRSLAVRLLGPSKAADRSWNLAVSGSRMVQLPEQMARAAKERPELVTVMTGANDACRDSVRLMTPVADFRASFEASMRQLRAEAPKAQVYVSSVPDLKRLWSTGRVNELGKKIWDLGICQSMLADADDLGPAAVARRDAVQDRVVAFNEVLRDVCAKDRHCRYDGGAVFGFRFTGAQLSPWDWFHPSRDGQARLAEIAYRNVTAAEPPA</sequence>
<dbReference type="Pfam" id="PF00657">
    <property type="entry name" value="Lipase_GDSL"/>
    <property type="match status" value="1"/>
</dbReference>
<keyword evidence="2" id="KW-0732">Signal</keyword>
<dbReference type="PANTHER" id="PTHR21325">
    <property type="entry name" value="PHOSPHOLIPASE B, PLB1"/>
    <property type="match status" value="1"/>
</dbReference>
<accession>A0A0U3LVJ1</accession>
<evidence type="ECO:0000256" key="1">
    <source>
        <dbReference type="SAM" id="MobiDB-lite"/>
    </source>
</evidence>
<reference evidence="3 4" key="1">
    <citation type="journal article" date="2012" name="J. Bacteriol.">
        <title>Draft genome sequence of Streptomyces globisporus C-1027, which produces an antitumor antibiotic consisting of a nine-membered enediyne with a chromoprotein.</title>
        <authorList>
            <person name="Wang L."/>
            <person name="Wang S."/>
            <person name="He Q."/>
            <person name="Yu T."/>
            <person name="Li Q."/>
            <person name="Hong B."/>
        </authorList>
    </citation>
    <scope>NUCLEOTIDE SEQUENCE [LARGE SCALE GENOMIC DNA]</scope>
    <source>
        <strain evidence="3 4">C-1027</strain>
    </source>
</reference>
<evidence type="ECO:0000313" key="3">
    <source>
        <dbReference type="EMBL" id="ALU93651.1"/>
    </source>
</evidence>
<feature type="region of interest" description="Disordered" evidence="1">
    <location>
        <begin position="33"/>
        <end position="66"/>
    </location>
</feature>
<evidence type="ECO:0000256" key="2">
    <source>
        <dbReference type="SAM" id="SignalP"/>
    </source>
</evidence>
<dbReference type="InterPro" id="IPR038885">
    <property type="entry name" value="PLB1"/>
</dbReference>
<dbReference type="Gene3D" id="3.40.50.1110">
    <property type="entry name" value="SGNH hydrolase"/>
    <property type="match status" value="1"/>
</dbReference>
<dbReference type="SUPFAM" id="SSF52266">
    <property type="entry name" value="SGNH hydrolase"/>
    <property type="match status" value="1"/>
</dbReference>
<dbReference type="STRING" id="1172567.WQO_09950"/>
<dbReference type="KEGG" id="sgb:WQO_09950"/>
<gene>
    <name evidence="3" type="ORF">WQO_09950</name>
</gene>
<name>A0A0U3LVJ1_STRGL</name>
<dbReference type="EMBL" id="CP013738">
    <property type="protein sequence ID" value="ALU93651.1"/>
    <property type="molecule type" value="Genomic_DNA"/>
</dbReference>
<feature type="chain" id="PRO_5039714690" evidence="2">
    <location>
        <begin position="30"/>
        <end position="309"/>
    </location>
</feature>
<proteinExistence type="predicted"/>
<feature type="compositionally biased region" description="Low complexity" evidence="1">
    <location>
        <begin position="39"/>
        <end position="53"/>
    </location>
</feature>
<dbReference type="InterPro" id="IPR001087">
    <property type="entry name" value="GDSL"/>
</dbReference>
<dbReference type="GO" id="GO:0004620">
    <property type="term" value="F:phospholipase activity"/>
    <property type="evidence" value="ECO:0007669"/>
    <property type="project" value="InterPro"/>
</dbReference>
<organism evidence="3 4">
    <name type="scientific">Streptomyces globisporus C-1027</name>
    <dbReference type="NCBI Taxonomy" id="1172567"/>
    <lineage>
        <taxon>Bacteria</taxon>
        <taxon>Bacillati</taxon>
        <taxon>Actinomycetota</taxon>
        <taxon>Actinomycetes</taxon>
        <taxon>Kitasatosporales</taxon>
        <taxon>Streptomycetaceae</taxon>
        <taxon>Streptomyces</taxon>
    </lineage>
</organism>
<dbReference type="CDD" id="cd01832">
    <property type="entry name" value="SGNH_hydrolase_like_1"/>
    <property type="match status" value="1"/>
</dbReference>
<protein>
    <submittedName>
        <fullName evidence="3">Uncharacterized protein</fullName>
    </submittedName>
</protein>
<dbReference type="PANTHER" id="PTHR21325:SF31">
    <property type="entry name" value="GH22081P-RELATED"/>
    <property type="match status" value="1"/>
</dbReference>
<dbReference type="InterPro" id="IPR036514">
    <property type="entry name" value="SGNH_hydro_sf"/>
</dbReference>
<dbReference type="Proteomes" id="UP000064183">
    <property type="component" value="Chromosome"/>
</dbReference>
<dbReference type="AlphaFoldDB" id="A0A0U3LVJ1"/>
<dbReference type="PROSITE" id="PS51257">
    <property type="entry name" value="PROKAR_LIPOPROTEIN"/>
    <property type="match status" value="1"/>
</dbReference>